<evidence type="ECO:0000256" key="6">
    <source>
        <dbReference type="ARBA" id="ARBA00023180"/>
    </source>
</evidence>
<dbReference type="CDD" id="cd13854">
    <property type="entry name" value="CuRO_1_MaLCC_like"/>
    <property type="match status" value="1"/>
</dbReference>
<comment type="similarity">
    <text evidence="1">Belongs to the multicopper oxidase family.</text>
</comment>
<proteinExistence type="inferred from homology"/>
<keyword evidence="12" id="KW-1185">Reference proteome</keyword>
<keyword evidence="7" id="KW-0732">Signal</keyword>
<keyword evidence="4" id="KW-0560">Oxidoreductase</keyword>
<keyword evidence="2" id="KW-0479">Metal-binding</keyword>
<feature type="domain" description="Plastocyanin-like" evidence="8">
    <location>
        <begin position="205"/>
        <end position="363"/>
    </location>
</feature>
<gene>
    <name evidence="11" type="ORF">N0V83_003732</name>
</gene>
<dbReference type="InterPro" id="IPR045087">
    <property type="entry name" value="Cu-oxidase_fam"/>
</dbReference>
<organism evidence="11 12">
    <name type="scientific">Neocucurbitaria cava</name>
    <dbReference type="NCBI Taxonomy" id="798079"/>
    <lineage>
        <taxon>Eukaryota</taxon>
        <taxon>Fungi</taxon>
        <taxon>Dikarya</taxon>
        <taxon>Ascomycota</taxon>
        <taxon>Pezizomycotina</taxon>
        <taxon>Dothideomycetes</taxon>
        <taxon>Pleosporomycetidae</taxon>
        <taxon>Pleosporales</taxon>
        <taxon>Pleosporineae</taxon>
        <taxon>Cucurbitariaceae</taxon>
        <taxon>Neocucurbitaria</taxon>
    </lineage>
</organism>
<evidence type="ECO:0000256" key="7">
    <source>
        <dbReference type="SAM" id="SignalP"/>
    </source>
</evidence>
<dbReference type="PANTHER" id="PTHR11709:SF71">
    <property type="entry name" value="OXIDOREDUCTASE TPCJ"/>
    <property type="match status" value="1"/>
</dbReference>
<dbReference type="GO" id="GO:0005507">
    <property type="term" value="F:copper ion binding"/>
    <property type="evidence" value="ECO:0007669"/>
    <property type="project" value="InterPro"/>
</dbReference>
<dbReference type="Gene3D" id="2.60.40.420">
    <property type="entry name" value="Cupredoxins - blue copper proteins"/>
    <property type="match status" value="3"/>
</dbReference>
<feature type="domain" description="Plastocyanin-like" evidence="9">
    <location>
        <begin position="465"/>
        <end position="574"/>
    </location>
</feature>
<dbReference type="InterPro" id="IPR001117">
    <property type="entry name" value="Cu-oxidase_2nd"/>
</dbReference>
<keyword evidence="5" id="KW-0186">Copper</keyword>
<evidence type="ECO:0000256" key="1">
    <source>
        <dbReference type="ARBA" id="ARBA00010609"/>
    </source>
</evidence>
<name>A0A9W8YAH8_9PLEO</name>
<dbReference type="InterPro" id="IPR011706">
    <property type="entry name" value="Cu-oxidase_C"/>
</dbReference>
<dbReference type="InterPro" id="IPR008972">
    <property type="entry name" value="Cupredoxin"/>
</dbReference>
<accession>A0A9W8YAH8</accession>
<evidence type="ECO:0000256" key="3">
    <source>
        <dbReference type="ARBA" id="ARBA00022737"/>
    </source>
</evidence>
<reference evidence="11" key="1">
    <citation type="submission" date="2022-10" db="EMBL/GenBank/DDBJ databases">
        <title>Tapping the CABI collections for fungal endophytes: first genome assemblies for Collariella, Neodidymelliopsis, Ascochyta clinopodiicola, Didymella pomorum, Didymosphaeria variabile, Neocosmospora piperis and Neocucurbitaria cava.</title>
        <authorList>
            <person name="Hill R."/>
        </authorList>
    </citation>
    <scope>NUCLEOTIDE SEQUENCE</scope>
    <source>
        <strain evidence="11">IMI 356814</strain>
    </source>
</reference>
<evidence type="ECO:0000256" key="2">
    <source>
        <dbReference type="ARBA" id="ARBA00022723"/>
    </source>
</evidence>
<evidence type="ECO:0000259" key="8">
    <source>
        <dbReference type="Pfam" id="PF00394"/>
    </source>
</evidence>
<dbReference type="OrthoDB" id="2121828at2759"/>
<evidence type="ECO:0000259" key="10">
    <source>
        <dbReference type="Pfam" id="PF07732"/>
    </source>
</evidence>
<comment type="caution">
    <text evidence="11">The sequence shown here is derived from an EMBL/GenBank/DDBJ whole genome shotgun (WGS) entry which is preliminary data.</text>
</comment>
<evidence type="ECO:0000313" key="11">
    <source>
        <dbReference type="EMBL" id="KAJ4371959.1"/>
    </source>
</evidence>
<evidence type="ECO:0000313" key="12">
    <source>
        <dbReference type="Proteomes" id="UP001140560"/>
    </source>
</evidence>
<dbReference type="FunFam" id="2.60.40.420:FF:000038">
    <property type="entry name" value="Extracellular dihydrogeodin oxidase/laccase"/>
    <property type="match status" value="1"/>
</dbReference>
<dbReference type="Pfam" id="PF07731">
    <property type="entry name" value="Cu-oxidase_2"/>
    <property type="match status" value="1"/>
</dbReference>
<keyword evidence="6" id="KW-0325">Glycoprotein</keyword>
<dbReference type="AlphaFoldDB" id="A0A9W8YAH8"/>
<dbReference type="Proteomes" id="UP001140560">
    <property type="component" value="Unassembled WGS sequence"/>
</dbReference>
<feature type="domain" description="Plastocyanin-like" evidence="10">
    <location>
        <begin position="82"/>
        <end position="194"/>
    </location>
</feature>
<feature type="signal peptide" evidence="7">
    <location>
        <begin position="1"/>
        <end position="16"/>
    </location>
</feature>
<evidence type="ECO:0000256" key="4">
    <source>
        <dbReference type="ARBA" id="ARBA00023002"/>
    </source>
</evidence>
<dbReference type="EMBL" id="JAPEUY010000006">
    <property type="protein sequence ID" value="KAJ4371959.1"/>
    <property type="molecule type" value="Genomic_DNA"/>
</dbReference>
<keyword evidence="3" id="KW-0677">Repeat</keyword>
<dbReference type="Pfam" id="PF07732">
    <property type="entry name" value="Cu-oxidase_3"/>
    <property type="match status" value="1"/>
</dbReference>
<evidence type="ECO:0000256" key="5">
    <source>
        <dbReference type="ARBA" id="ARBA00023008"/>
    </source>
</evidence>
<dbReference type="GO" id="GO:0016491">
    <property type="term" value="F:oxidoreductase activity"/>
    <property type="evidence" value="ECO:0007669"/>
    <property type="project" value="UniProtKB-KW"/>
</dbReference>
<feature type="chain" id="PRO_5040818408" description="Laccase" evidence="7">
    <location>
        <begin position="17"/>
        <end position="614"/>
    </location>
</feature>
<dbReference type="PANTHER" id="PTHR11709">
    <property type="entry name" value="MULTI-COPPER OXIDASE"/>
    <property type="match status" value="1"/>
</dbReference>
<dbReference type="SUPFAM" id="SSF49503">
    <property type="entry name" value="Cupredoxins"/>
    <property type="match status" value="3"/>
</dbReference>
<evidence type="ECO:0008006" key="13">
    <source>
        <dbReference type="Google" id="ProtNLM"/>
    </source>
</evidence>
<dbReference type="InterPro" id="IPR011707">
    <property type="entry name" value="Cu-oxidase-like_N"/>
</dbReference>
<dbReference type="Pfam" id="PF00394">
    <property type="entry name" value="Cu-oxidase"/>
    <property type="match status" value="1"/>
</dbReference>
<evidence type="ECO:0000259" key="9">
    <source>
        <dbReference type="Pfam" id="PF07731"/>
    </source>
</evidence>
<dbReference type="CDD" id="cd13880">
    <property type="entry name" value="CuRO_2_MaLCC_like"/>
    <property type="match status" value="1"/>
</dbReference>
<sequence length="614" mass="67671">MHSFLSLLSVAVGASALYVPSTPNEANGLVSRDYRDNSGLTPGCENSPTSRQCWGEYDINTDYYNTIFHTGVTREYWLSIDEIDCAPDGYLRKCMAANGTMPGPAITADWGDEVIVHVTNNLPSNGTAIHWHGIRQLNNNQYDGVPGITQCPIVPGSSMTYKFHATQYGTAMYHSHFSLQAGMGVFGPLVINGPATADYDIDVGTIFFTDWDRSTAFEHWATVATFNVTFNGLGTGLVNGMNIGNCTLTNTTNPDPNCIGEGKKYELVLEPGKKHRLRLINMAIESWFQFSIDGHKATVIGADLVPVVPYETDSVLVNMGQRYDVIIEANQEPKDYWLRGGFETNCIPNGNADHINGIVRYSNESKAEPSSVSTVVQQWNCLDEPAEATVPWLPVDVTNLDGGVNYQNVTGEYWTGKFLRWSFNKADGGFMWTNWSQPALGSVVAGDISSIPVQDNIFQVGNNVSSFDATKNETGKTEWVVLVIDEKTPIVGIAHPMHLHGHDMMLLASASNVSWDGTTDNWQWKNPTRRDTVSLPPNGYMAIAWALDNPGLWFLHCHIAWHSSQGFGVTMLESAHLLAEGEATSDWKPKAEPQCAAWNEWYPTSPWPQEDAGV</sequence>
<dbReference type="FunFam" id="2.60.40.420:FF:000021">
    <property type="entry name" value="Extracellular dihydrogeodin oxidase/laccase"/>
    <property type="match status" value="1"/>
</dbReference>
<protein>
    <recommendedName>
        <fullName evidence="13">Laccase</fullName>
    </recommendedName>
</protein>